<evidence type="ECO:0000256" key="2">
    <source>
        <dbReference type="ARBA" id="ARBA00007951"/>
    </source>
</evidence>
<dbReference type="Proteomes" id="UP001597112">
    <property type="component" value="Unassembled WGS sequence"/>
</dbReference>
<dbReference type="SUPFAM" id="SSF51445">
    <property type="entry name" value="(Trans)glycosidases"/>
    <property type="match status" value="1"/>
</dbReference>
<keyword evidence="5" id="KW-0378">Hydrolase</keyword>
<evidence type="ECO:0000313" key="8">
    <source>
        <dbReference type="EMBL" id="MFD0997747.1"/>
    </source>
</evidence>
<organism evidence="8 9">
    <name type="scientific">Ohtaekwangia kribbensis</name>
    <dbReference type="NCBI Taxonomy" id="688913"/>
    <lineage>
        <taxon>Bacteria</taxon>
        <taxon>Pseudomonadati</taxon>
        <taxon>Bacteroidota</taxon>
        <taxon>Cytophagia</taxon>
        <taxon>Cytophagales</taxon>
        <taxon>Fulvivirgaceae</taxon>
        <taxon>Ohtaekwangia</taxon>
    </lineage>
</organism>
<gene>
    <name evidence="8" type="ORF">ACFQ21_00450</name>
</gene>
<comment type="similarity">
    <text evidence="2">Belongs to the glycosyl hydrolase 29 family.</text>
</comment>
<comment type="function">
    <text evidence="1">Alpha-L-fucosidase is responsible for hydrolyzing the alpha-1,6-linked fucose joined to the reducing-end N-acetylglucosamine of the carbohydrate moieties of glycoproteins.</text>
</comment>
<keyword evidence="9" id="KW-1185">Reference proteome</keyword>
<evidence type="ECO:0000256" key="1">
    <source>
        <dbReference type="ARBA" id="ARBA00004071"/>
    </source>
</evidence>
<evidence type="ECO:0000313" key="9">
    <source>
        <dbReference type="Proteomes" id="UP001597112"/>
    </source>
</evidence>
<dbReference type="InterPro" id="IPR057739">
    <property type="entry name" value="Glyco_hydro_29_N"/>
</dbReference>
<dbReference type="InterPro" id="IPR000933">
    <property type="entry name" value="Glyco_hydro_29"/>
</dbReference>
<dbReference type="SMART" id="SM00812">
    <property type="entry name" value="Alpha_L_fucos"/>
    <property type="match status" value="1"/>
</dbReference>
<name>A0ABW3JV56_9BACT</name>
<keyword evidence="4" id="KW-0732">Signal</keyword>
<dbReference type="InterPro" id="IPR013780">
    <property type="entry name" value="Glyco_hydro_b"/>
</dbReference>
<dbReference type="RefSeq" id="WP_377573255.1">
    <property type="nucleotide sequence ID" value="NZ_JBHTKA010000001.1"/>
</dbReference>
<dbReference type="PANTHER" id="PTHR10030">
    <property type="entry name" value="ALPHA-L-FUCOSIDASE"/>
    <property type="match status" value="1"/>
</dbReference>
<dbReference type="PROSITE" id="PS51257">
    <property type="entry name" value="PROKAR_LIPOPROTEIN"/>
    <property type="match status" value="1"/>
</dbReference>
<dbReference type="InterPro" id="IPR016286">
    <property type="entry name" value="FUC_metazoa-typ"/>
</dbReference>
<dbReference type="PIRSF" id="PIRSF001092">
    <property type="entry name" value="Alpha-L-fucosidase"/>
    <property type="match status" value="1"/>
</dbReference>
<comment type="caution">
    <text evidence="8">The sequence shown here is derived from an EMBL/GenBank/DDBJ whole genome shotgun (WGS) entry which is preliminary data.</text>
</comment>
<dbReference type="EC" id="3.2.1.51" evidence="3"/>
<sequence>MIKVNRLFLILVLGTALVSCKKESADTKATDAQAKFEETWESLAKIEREPEWFKDAKFGIYFHWGVYSVPAYGSEWYPRWMYVPGRKDWGGDIFEHHQKTFGPVAQFNYHDFIPMFTGKHFDAKEWAELFRNSGAQFAGPVAQHHDGFAMWDSKLNPWNSKVMGPKKDILGDLFVELKKNNMKTIATFHHERLLQRYAQDSSKWAQNTPDPGDDSHFPYHPDYITSTTDPKLRLLYGNMPEDEFLDYWLNQINEVVDNYAPDIIWFDSWLDRIPENYRQKMVAHHFNAATARGQHPIVAYKQEDLPANVGILDIEQGGKTDISEDYWLTDITLSHDSWCYINGQTYKEPSLVIRNMIDVWSKKGIVLLNISPMADGTINNEQRSILASIGKWISKHKEAVYETRAYSIYGYGDATIDKGHFGGQSATIKYGKSDIRFTVSKDKKYMYIYSLGLPTPNASLEIRTDIDRTIKRVSIVGSDAELKWSLAGNKLTLQTPDATKMDELATVFRIEFE</sequence>
<evidence type="ECO:0000256" key="5">
    <source>
        <dbReference type="ARBA" id="ARBA00022801"/>
    </source>
</evidence>
<evidence type="ECO:0000256" key="3">
    <source>
        <dbReference type="ARBA" id="ARBA00012662"/>
    </source>
</evidence>
<dbReference type="PANTHER" id="PTHR10030:SF37">
    <property type="entry name" value="ALPHA-L-FUCOSIDASE-RELATED"/>
    <property type="match status" value="1"/>
</dbReference>
<dbReference type="Gene3D" id="3.20.20.80">
    <property type="entry name" value="Glycosidases"/>
    <property type="match status" value="1"/>
</dbReference>
<evidence type="ECO:0000256" key="6">
    <source>
        <dbReference type="ARBA" id="ARBA00023295"/>
    </source>
</evidence>
<dbReference type="InterPro" id="IPR017853">
    <property type="entry name" value="GH"/>
</dbReference>
<reference evidence="9" key="1">
    <citation type="journal article" date="2019" name="Int. J. Syst. Evol. Microbiol.">
        <title>The Global Catalogue of Microorganisms (GCM) 10K type strain sequencing project: providing services to taxonomists for standard genome sequencing and annotation.</title>
        <authorList>
            <consortium name="The Broad Institute Genomics Platform"/>
            <consortium name="The Broad Institute Genome Sequencing Center for Infectious Disease"/>
            <person name="Wu L."/>
            <person name="Ma J."/>
        </authorList>
    </citation>
    <scope>NUCLEOTIDE SEQUENCE [LARGE SCALE GENOMIC DNA]</scope>
    <source>
        <strain evidence="9">CCUG 58938</strain>
    </source>
</reference>
<dbReference type="EMBL" id="JBHTKA010000001">
    <property type="protein sequence ID" value="MFD0997747.1"/>
    <property type="molecule type" value="Genomic_DNA"/>
</dbReference>
<feature type="domain" description="Glycoside hydrolase family 29 N-terminal" evidence="7">
    <location>
        <begin position="27"/>
        <end position="398"/>
    </location>
</feature>
<evidence type="ECO:0000256" key="4">
    <source>
        <dbReference type="ARBA" id="ARBA00022729"/>
    </source>
</evidence>
<evidence type="ECO:0000259" key="7">
    <source>
        <dbReference type="Pfam" id="PF01120"/>
    </source>
</evidence>
<dbReference type="Gene3D" id="2.60.40.1180">
    <property type="entry name" value="Golgi alpha-mannosidase II"/>
    <property type="match status" value="1"/>
</dbReference>
<proteinExistence type="inferred from homology"/>
<accession>A0ABW3JV56</accession>
<protein>
    <recommendedName>
        <fullName evidence="3">alpha-L-fucosidase</fullName>
        <ecNumber evidence="3">3.2.1.51</ecNumber>
    </recommendedName>
</protein>
<keyword evidence="6" id="KW-0326">Glycosidase</keyword>
<dbReference type="Pfam" id="PF01120">
    <property type="entry name" value="Alpha_L_fucos"/>
    <property type="match status" value="1"/>
</dbReference>